<dbReference type="KEGG" id="nia:A8C56_09185"/>
<accession>A0A1A9I0E2</accession>
<dbReference type="AlphaFoldDB" id="A0A1A9I0E2"/>
<organism evidence="1 2">
    <name type="scientific">Niabella ginsenosidivorans</name>
    <dbReference type="NCBI Taxonomy" id="1176587"/>
    <lineage>
        <taxon>Bacteria</taxon>
        <taxon>Pseudomonadati</taxon>
        <taxon>Bacteroidota</taxon>
        <taxon>Chitinophagia</taxon>
        <taxon>Chitinophagales</taxon>
        <taxon>Chitinophagaceae</taxon>
        <taxon>Niabella</taxon>
    </lineage>
</organism>
<protein>
    <submittedName>
        <fullName evidence="1">Uncharacterized protein</fullName>
    </submittedName>
</protein>
<sequence>MEFIIDLNKALRLNSQSIKKFLKADGSIFGYDIPDIPGRTKRKGWCRSMFPQNAQNSTDNQPSALPPMAEVCVFSGI</sequence>
<keyword evidence="2" id="KW-1185">Reference proteome</keyword>
<evidence type="ECO:0000313" key="2">
    <source>
        <dbReference type="Proteomes" id="UP000077667"/>
    </source>
</evidence>
<evidence type="ECO:0000313" key="1">
    <source>
        <dbReference type="EMBL" id="ANH81127.1"/>
    </source>
</evidence>
<reference evidence="1 2" key="1">
    <citation type="submission" date="2016-05" db="EMBL/GenBank/DDBJ databases">
        <title>Niabella ginsenosidivorans BS26 whole genome sequencing.</title>
        <authorList>
            <person name="Im W.T."/>
            <person name="Siddiqi M.Z."/>
        </authorList>
    </citation>
    <scope>NUCLEOTIDE SEQUENCE [LARGE SCALE GENOMIC DNA]</scope>
    <source>
        <strain evidence="1 2">BS26</strain>
    </source>
</reference>
<proteinExistence type="predicted"/>
<name>A0A1A9I0E2_9BACT</name>
<dbReference type="EMBL" id="CP015772">
    <property type="protein sequence ID" value="ANH81127.1"/>
    <property type="molecule type" value="Genomic_DNA"/>
</dbReference>
<dbReference type="Proteomes" id="UP000077667">
    <property type="component" value="Chromosome"/>
</dbReference>
<gene>
    <name evidence="1" type="ORF">A8C56_09185</name>
</gene>